<sequence>METFEDVLDKFEPMIHACMRKLHIYKNYDSFKQAGRIALWKAWQRYDSSKGNFAPFAYRSIYGSLLDELKKTVIEKNIILADDELLEIILHRSVETSLDSERLIKALSQLNLAEQQLIHLLFVERFSLDKVALHFGITKAGVKKKRERTLQKLKLIMTT</sequence>
<evidence type="ECO:0000313" key="7">
    <source>
        <dbReference type="EMBL" id="MFC6037886.1"/>
    </source>
</evidence>
<protein>
    <submittedName>
        <fullName evidence="7">Sigma-70 family RNA polymerase sigma factor</fullName>
    </submittedName>
</protein>
<name>A0ABW1L2S4_9BACL</name>
<dbReference type="RefSeq" id="WP_377731883.1">
    <property type="nucleotide sequence ID" value="NZ_JBHSRI010000002.1"/>
</dbReference>
<dbReference type="SUPFAM" id="SSF88659">
    <property type="entry name" value="Sigma3 and sigma4 domains of RNA polymerase sigma factors"/>
    <property type="match status" value="1"/>
</dbReference>
<dbReference type="Pfam" id="PF04545">
    <property type="entry name" value="Sigma70_r4"/>
    <property type="match status" value="1"/>
</dbReference>
<comment type="caution">
    <text evidence="7">The sequence shown here is derived from an EMBL/GenBank/DDBJ whole genome shotgun (WGS) entry which is preliminary data.</text>
</comment>
<dbReference type="InterPro" id="IPR036388">
    <property type="entry name" value="WH-like_DNA-bd_sf"/>
</dbReference>
<feature type="domain" description="RNA polymerase sigma-70 region 4" evidence="6">
    <location>
        <begin position="106"/>
        <end position="154"/>
    </location>
</feature>
<keyword evidence="2" id="KW-0731">Sigma factor</keyword>
<dbReference type="InterPro" id="IPR014284">
    <property type="entry name" value="RNA_pol_sigma-70_dom"/>
</dbReference>
<dbReference type="SUPFAM" id="SSF88946">
    <property type="entry name" value="Sigma2 domain of RNA polymerase sigma factors"/>
    <property type="match status" value="1"/>
</dbReference>
<evidence type="ECO:0000259" key="5">
    <source>
        <dbReference type="Pfam" id="PF04542"/>
    </source>
</evidence>
<dbReference type="Proteomes" id="UP001596170">
    <property type="component" value="Unassembled WGS sequence"/>
</dbReference>
<dbReference type="Gene3D" id="1.10.1740.10">
    <property type="match status" value="1"/>
</dbReference>
<keyword evidence="1" id="KW-0805">Transcription regulation</keyword>
<evidence type="ECO:0000256" key="3">
    <source>
        <dbReference type="ARBA" id="ARBA00023125"/>
    </source>
</evidence>
<keyword evidence="3" id="KW-0238">DNA-binding</keyword>
<dbReference type="PANTHER" id="PTHR30385">
    <property type="entry name" value="SIGMA FACTOR F FLAGELLAR"/>
    <property type="match status" value="1"/>
</dbReference>
<dbReference type="Pfam" id="PF04542">
    <property type="entry name" value="Sigma70_r2"/>
    <property type="match status" value="1"/>
</dbReference>
<dbReference type="InterPro" id="IPR013324">
    <property type="entry name" value="RNA_pol_sigma_r3/r4-like"/>
</dbReference>
<gene>
    <name evidence="7" type="ORF">ACFPYN_00335</name>
</gene>
<reference evidence="8" key="1">
    <citation type="journal article" date="2019" name="Int. J. Syst. Evol. Microbiol.">
        <title>The Global Catalogue of Microorganisms (GCM) 10K type strain sequencing project: providing services to taxonomists for standard genome sequencing and annotation.</title>
        <authorList>
            <consortium name="The Broad Institute Genomics Platform"/>
            <consortium name="The Broad Institute Genome Sequencing Center for Infectious Disease"/>
            <person name="Wu L."/>
            <person name="Ma J."/>
        </authorList>
    </citation>
    <scope>NUCLEOTIDE SEQUENCE [LARGE SCALE GENOMIC DNA]</scope>
    <source>
        <strain evidence="8">CCUG 54527</strain>
    </source>
</reference>
<dbReference type="Gene3D" id="1.10.10.10">
    <property type="entry name" value="Winged helix-like DNA-binding domain superfamily/Winged helix DNA-binding domain"/>
    <property type="match status" value="1"/>
</dbReference>
<evidence type="ECO:0000256" key="1">
    <source>
        <dbReference type="ARBA" id="ARBA00023015"/>
    </source>
</evidence>
<keyword evidence="8" id="KW-1185">Reference proteome</keyword>
<evidence type="ECO:0000256" key="2">
    <source>
        <dbReference type="ARBA" id="ARBA00023082"/>
    </source>
</evidence>
<evidence type="ECO:0000313" key="8">
    <source>
        <dbReference type="Proteomes" id="UP001596170"/>
    </source>
</evidence>
<feature type="domain" description="RNA polymerase sigma-70 region 2" evidence="5">
    <location>
        <begin position="33"/>
        <end position="71"/>
    </location>
</feature>
<dbReference type="InterPro" id="IPR013325">
    <property type="entry name" value="RNA_pol_sigma_r2"/>
</dbReference>
<keyword evidence="4" id="KW-0804">Transcription</keyword>
<dbReference type="InterPro" id="IPR007627">
    <property type="entry name" value="RNA_pol_sigma70_r2"/>
</dbReference>
<proteinExistence type="predicted"/>
<accession>A0ABW1L2S4</accession>
<dbReference type="NCBIfam" id="TIGR02937">
    <property type="entry name" value="sigma70-ECF"/>
    <property type="match status" value="1"/>
</dbReference>
<dbReference type="EMBL" id="JBHSRI010000002">
    <property type="protein sequence ID" value="MFC6037886.1"/>
    <property type="molecule type" value="Genomic_DNA"/>
</dbReference>
<dbReference type="InterPro" id="IPR007630">
    <property type="entry name" value="RNA_pol_sigma70_r4"/>
</dbReference>
<evidence type="ECO:0000259" key="6">
    <source>
        <dbReference type="Pfam" id="PF04545"/>
    </source>
</evidence>
<evidence type="ECO:0000256" key="4">
    <source>
        <dbReference type="ARBA" id="ARBA00023163"/>
    </source>
</evidence>
<organism evidence="7 8">
    <name type="scientific">Paenisporosarcina macmurdoensis</name>
    <dbReference type="NCBI Taxonomy" id="212659"/>
    <lineage>
        <taxon>Bacteria</taxon>
        <taxon>Bacillati</taxon>
        <taxon>Bacillota</taxon>
        <taxon>Bacilli</taxon>
        <taxon>Bacillales</taxon>
        <taxon>Caryophanaceae</taxon>
        <taxon>Paenisporosarcina</taxon>
    </lineage>
</organism>